<proteinExistence type="predicted"/>
<protein>
    <submittedName>
        <fullName evidence="1">Uncharacterized protein</fullName>
    </submittedName>
</protein>
<dbReference type="EMBL" id="PRFC01000251">
    <property type="protein sequence ID" value="PWU96820.1"/>
    <property type="molecule type" value="Genomic_DNA"/>
</dbReference>
<evidence type="ECO:0000313" key="2">
    <source>
        <dbReference type="Proteomes" id="UP000246078"/>
    </source>
</evidence>
<gene>
    <name evidence="1" type="ORF">C3747_251g37</name>
</gene>
<accession>A0A2V2VKG2</accession>
<comment type="caution">
    <text evidence="1">The sequence shown here is derived from an EMBL/GenBank/DDBJ whole genome shotgun (WGS) entry which is preliminary data.</text>
</comment>
<reference evidence="1 2" key="1">
    <citation type="journal article" date="2018" name="Microb. Genom.">
        <title>Expanding an expanded genome: long-read sequencing of Trypanosoma cruzi.</title>
        <authorList>
            <person name="Berna L."/>
            <person name="Rodriguez M."/>
            <person name="Chiribao M.L."/>
            <person name="Parodi-Talice A."/>
            <person name="Pita S."/>
            <person name="Rijo G."/>
            <person name="Alvarez-Valin F."/>
            <person name="Robello C."/>
        </authorList>
    </citation>
    <scope>NUCLEOTIDE SEQUENCE [LARGE SCALE GENOMIC DNA]</scope>
    <source>
        <strain evidence="1 2">TCC</strain>
    </source>
</reference>
<dbReference type="Proteomes" id="UP000246078">
    <property type="component" value="Unassembled WGS sequence"/>
</dbReference>
<dbReference type="AlphaFoldDB" id="A0A2V2VKG2"/>
<dbReference type="VEuPathDB" id="TriTrypDB:C3747_251g37"/>
<organism evidence="1 2">
    <name type="scientific">Trypanosoma cruzi</name>
    <dbReference type="NCBI Taxonomy" id="5693"/>
    <lineage>
        <taxon>Eukaryota</taxon>
        <taxon>Discoba</taxon>
        <taxon>Euglenozoa</taxon>
        <taxon>Kinetoplastea</taxon>
        <taxon>Metakinetoplastina</taxon>
        <taxon>Trypanosomatida</taxon>
        <taxon>Trypanosomatidae</taxon>
        <taxon>Trypanosoma</taxon>
        <taxon>Schizotrypanum</taxon>
    </lineage>
</organism>
<sequence length="154" mass="17562">MLQLVQPIMVAMPHVLRAIPETNCNSPETNLSNRCEKTTSFVFPLIDFHVDDLRLHLKQLSLTHIERTSGDSRVGLLMKELSVRFGEETDVLSPMKVEMTEEEDILVSAVTLNVPNALWEYCTTFELSGTMPYYGLVTCQALYQECSQQRVTHR</sequence>
<evidence type="ECO:0000313" key="1">
    <source>
        <dbReference type="EMBL" id="PWU96820.1"/>
    </source>
</evidence>
<name>A0A2V2VKG2_TRYCR</name>